<gene>
    <name evidence="2" type="ORF">C7460_11577</name>
</gene>
<comment type="caution">
    <text evidence="2">The sequence shown here is derived from an EMBL/GenBank/DDBJ whole genome shotgun (WGS) entry which is preliminary data.</text>
</comment>
<evidence type="ECO:0000313" key="2">
    <source>
        <dbReference type="EMBL" id="RED96186.1"/>
    </source>
</evidence>
<feature type="chain" id="PRO_5017714826" evidence="1">
    <location>
        <begin position="20"/>
        <end position="200"/>
    </location>
</feature>
<dbReference type="AlphaFoldDB" id="A0A3D9L1Z8"/>
<accession>A0A3D9L1Z8</accession>
<protein>
    <submittedName>
        <fullName evidence="2">Uncharacterized protein</fullName>
    </submittedName>
</protein>
<sequence length="200" mass="23478">MNKLMLIFGLVLLLSSASAQEFSSELWHDGYLVSTDQDSIYGSIKYDMETNIVQVQQGNVVKTFSSHKLFYFEIYDKLLENYRQFYSIPYNVNYNYKIPILFEVLYEGPLSLLAREEIVQETVSNSSAYWGSTYIRDVVSYTFYFLDKEGNIDVFTGKRNDLLQIMRKHQHDVKSFVKKNRLKTDEVPDLIRITAFYNSL</sequence>
<feature type="signal peptide" evidence="1">
    <location>
        <begin position="1"/>
        <end position="19"/>
    </location>
</feature>
<organism evidence="2 3">
    <name type="scientific">Marinoscillum furvescens DSM 4134</name>
    <dbReference type="NCBI Taxonomy" id="1122208"/>
    <lineage>
        <taxon>Bacteria</taxon>
        <taxon>Pseudomonadati</taxon>
        <taxon>Bacteroidota</taxon>
        <taxon>Cytophagia</taxon>
        <taxon>Cytophagales</taxon>
        <taxon>Reichenbachiellaceae</taxon>
        <taxon>Marinoscillum</taxon>
    </lineage>
</organism>
<dbReference type="OrthoDB" id="979024at2"/>
<reference evidence="2 3" key="1">
    <citation type="submission" date="2018-07" db="EMBL/GenBank/DDBJ databases">
        <title>Genomic Encyclopedia of Type Strains, Phase IV (KMG-IV): sequencing the most valuable type-strain genomes for metagenomic binning, comparative biology and taxonomic classification.</title>
        <authorList>
            <person name="Goeker M."/>
        </authorList>
    </citation>
    <scope>NUCLEOTIDE SEQUENCE [LARGE SCALE GENOMIC DNA]</scope>
    <source>
        <strain evidence="2 3">DSM 4134</strain>
    </source>
</reference>
<dbReference type="Proteomes" id="UP000256779">
    <property type="component" value="Unassembled WGS sequence"/>
</dbReference>
<dbReference type="RefSeq" id="WP_147302977.1">
    <property type="nucleotide sequence ID" value="NZ_QREG01000015.1"/>
</dbReference>
<dbReference type="EMBL" id="QREG01000015">
    <property type="protein sequence ID" value="RED96186.1"/>
    <property type="molecule type" value="Genomic_DNA"/>
</dbReference>
<name>A0A3D9L1Z8_MARFU</name>
<evidence type="ECO:0000313" key="3">
    <source>
        <dbReference type="Proteomes" id="UP000256779"/>
    </source>
</evidence>
<proteinExistence type="predicted"/>
<evidence type="ECO:0000256" key="1">
    <source>
        <dbReference type="SAM" id="SignalP"/>
    </source>
</evidence>
<keyword evidence="1" id="KW-0732">Signal</keyword>
<keyword evidence="3" id="KW-1185">Reference proteome</keyword>